<proteinExistence type="predicted"/>
<keyword evidence="2" id="KW-1185">Reference proteome</keyword>
<dbReference type="EMBL" id="ML208765">
    <property type="protein sequence ID" value="TFK60512.1"/>
    <property type="molecule type" value="Genomic_DNA"/>
</dbReference>
<protein>
    <submittedName>
        <fullName evidence="1">Uncharacterized protein</fullName>
    </submittedName>
</protein>
<evidence type="ECO:0000313" key="1">
    <source>
        <dbReference type="EMBL" id="TFK60512.1"/>
    </source>
</evidence>
<evidence type="ECO:0000313" key="2">
    <source>
        <dbReference type="Proteomes" id="UP000308600"/>
    </source>
</evidence>
<reference evidence="1 2" key="1">
    <citation type="journal article" date="2019" name="Nat. Ecol. Evol.">
        <title>Megaphylogeny resolves global patterns of mushroom evolution.</title>
        <authorList>
            <person name="Varga T."/>
            <person name="Krizsan K."/>
            <person name="Foldi C."/>
            <person name="Dima B."/>
            <person name="Sanchez-Garcia M."/>
            <person name="Sanchez-Ramirez S."/>
            <person name="Szollosi G.J."/>
            <person name="Szarkandi J.G."/>
            <person name="Papp V."/>
            <person name="Albert L."/>
            <person name="Andreopoulos W."/>
            <person name="Angelini C."/>
            <person name="Antonin V."/>
            <person name="Barry K.W."/>
            <person name="Bougher N.L."/>
            <person name="Buchanan P."/>
            <person name="Buyck B."/>
            <person name="Bense V."/>
            <person name="Catcheside P."/>
            <person name="Chovatia M."/>
            <person name="Cooper J."/>
            <person name="Damon W."/>
            <person name="Desjardin D."/>
            <person name="Finy P."/>
            <person name="Geml J."/>
            <person name="Haridas S."/>
            <person name="Hughes K."/>
            <person name="Justo A."/>
            <person name="Karasinski D."/>
            <person name="Kautmanova I."/>
            <person name="Kiss B."/>
            <person name="Kocsube S."/>
            <person name="Kotiranta H."/>
            <person name="LaButti K.M."/>
            <person name="Lechner B.E."/>
            <person name="Liimatainen K."/>
            <person name="Lipzen A."/>
            <person name="Lukacs Z."/>
            <person name="Mihaltcheva S."/>
            <person name="Morgado L.N."/>
            <person name="Niskanen T."/>
            <person name="Noordeloos M.E."/>
            <person name="Ohm R.A."/>
            <person name="Ortiz-Santana B."/>
            <person name="Ovrebo C."/>
            <person name="Racz N."/>
            <person name="Riley R."/>
            <person name="Savchenko A."/>
            <person name="Shiryaev A."/>
            <person name="Soop K."/>
            <person name="Spirin V."/>
            <person name="Szebenyi C."/>
            <person name="Tomsovsky M."/>
            <person name="Tulloss R.E."/>
            <person name="Uehling J."/>
            <person name="Grigoriev I.V."/>
            <person name="Vagvolgyi C."/>
            <person name="Papp T."/>
            <person name="Martin F.M."/>
            <person name="Miettinen O."/>
            <person name="Hibbett D.S."/>
            <person name="Nagy L.G."/>
        </authorList>
    </citation>
    <scope>NUCLEOTIDE SEQUENCE [LARGE SCALE GENOMIC DNA]</scope>
    <source>
        <strain evidence="1 2">NL-1719</strain>
    </source>
</reference>
<dbReference type="Proteomes" id="UP000308600">
    <property type="component" value="Unassembled WGS sequence"/>
</dbReference>
<name>A0ACD3A468_9AGAR</name>
<sequence>MAKTSRPRLSAEKHALNQAESQARTQAVNDARHLLHTTVNSLARNHRRSKRWASAQMYIPERRKRAPSAWNGFIREKFRIVNDGSRQQLVEFLRTHNAGLRAEYKSLSIQQRELLIRNIQTVPKTCKIIRDTPRANCRRVTAGFNKLRAMLTSLVALTGLELMVLGVRGKYKDINKPEVFCTARMEDFAEDVLGMSAEELVLKADGYVVSGLRLGNRPTSDLPRGKLVGKCRTQIQKGLQDIVNSTRNTSSKRRTIMNYENYERRVVEKYSIALVGWPLDKVTNPGFITTQADLALVACALDSGACKWVKLSAKELSARVKQNKVRQQRHGDVYKARKKTVKATSSQSAEIVVDTDEEE</sequence>
<organism evidence="1 2">
    <name type="scientific">Pluteus cervinus</name>
    <dbReference type="NCBI Taxonomy" id="181527"/>
    <lineage>
        <taxon>Eukaryota</taxon>
        <taxon>Fungi</taxon>
        <taxon>Dikarya</taxon>
        <taxon>Basidiomycota</taxon>
        <taxon>Agaricomycotina</taxon>
        <taxon>Agaricomycetes</taxon>
        <taxon>Agaricomycetidae</taxon>
        <taxon>Agaricales</taxon>
        <taxon>Pluteineae</taxon>
        <taxon>Pluteaceae</taxon>
        <taxon>Pluteus</taxon>
    </lineage>
</organism>
<gene>
    <name evidence="1" type="ORF">BDN72DRAFT_864296</name>
</gene>
<accession>A0ACD3A468</accession>